<dbReference type="PROSITE" id="PS51409">
    <property type="entry name" value="ARGINASE_2"/>
    <property type="match status" value="1"/>
</dbReference>
<dbReference type="PANTHER" id="PTHR11358:SF26">
    <property type="entry name" value="GUANIDINO ACID HYDROLASE, MITOCHONDRIAL"/>
    <property type="match status" value="1"/>
</dbReference>
<proteinExistence type="inferred from homology"/>
<dbReference type="CDD" id="cd11592">
    <property type="entry name" value="Agmatinase_PAH"/>
    <property type="match status" value="1"/>
</dbReference>
<organism evidence="6 7">
    <name type="scientific">Thalassovita taeanensis</name>
    <dbReference type="NCBI Taxonomy" id="657014"/>
    <lineage>
        <taxon>Bacteria</taxon>
        <taxon>Pseudomonadati</taxon>
        <taxon>Pseudomonadota</taxon>
        <taxon>Alphaproteobacteria</taxon>
        <taxon>Rhodobacterales</taxon>
        <taxon>Roseobacteraceae</taxon>
        <taxon>Thalassovita</taxon>
    </lineage>
</organism>
<dbReference type="InterPro" id="IPR020855">
    <property type="entry name" value="Ureohydrolase_Mn_BS"/>
</dbReference>
<dbReference type="InterPro" id="IPR006035">
    <property type="entry name" value="Ureohydrolase"/>
</dbReference>
<dbReference type="OrthoDB" id="9788689at2"/>
<dbReference type="GO" id="GO:0008783">
    <property type="term" value="F:agmatinase activity"/>
    <property type="evidence" value="ECO:0007669"/>
    <property type="project" value="TreeGrafter"/>
</dbReference>
<dbReference type="PROSITE" id="PS01053">
    <property type="entry name" value="ARGINASE_1"/>
    <property type="match status" value="1"/>
</dbReference>
<dbReference type="NCBIfam" id="TIGR01230">
    <property type="entry name" value="agmatinase"/>
    <property type="match status" value="1"/>
</dbReference>
<evidence type="ECO:0000256" key="2">
    <source>
        <dbReference type="ARBA" id="ARBA00022723"/>
    </source>
</evidence>
<name>A0A1H8YYP0_9RHOB</name>
<dbReference type="SUPFAM" id="SSF52768">
    <property type="entry name" value="Arginase/deacetylase"/>
    <property type="match status" value="1"/>
</dbReference>
<evidence type="ECO:0000256" key="5">
    <source>
        <dbReference type="RuleBase" id="RU003684"/>
    </source>
</evidence>
<dbReference type="NCBIfam" id="NF002564">
    <property type="entry name" value="PRK02190.1"/>
    <property type="match status" value="1"/>
</dbReference>
<keyword evidence="4" id="KW-0464">Manganese</keyword>
<comment type="similarity">
    <text evidence="1">Belongs to the arginase family. Agmatinase subfamily.</text>
</comment>
<evidence type="ECO:0000256" key="1">
    <source>
        <dbReference type="ARBA" id="ARBA00009227"/>
    </source>
</evidence>
<feature type="binding site" evidence="4">
    <location>
        <position position="165"/>
    </location>
    <ligand>
        <name>Mn(2+)</name>
        <dbReference type="ChEBI" id="CHEBI:29035"/>
        <label>1</label>
    </ligand>
</feature>
<dbReference type="PANTHER" id="PTHR11358">
    <property type="entry name" value="ARGINASE/AGMATINASE"/>
    <property type="match status" value="1"/>
</dbReference>
<dbReference type="STRING" id="657014.SAMN04488092_101214"/>
<dbReference type="Gene3D" id="3.40.800.10">
    <property type="entry name" value="Ureohydrolase domain"/>
    <property type="match status" value="1"/>
</dbReference>
<accession>A0A1H8YYP0</accession>
<evidence type="ECO:0000313" key="6">
    <source>
        <dbReference type="EMBL" id="SEP57320.1"/>
    </source>
</evidence>
<dbReference type="EMBL" id="FOEP01000001">
    <property type="protein sequence ID" value="SEP57320.1"/>
    <property type="molecule type" value="Genomic_DNA"/>
</dbReference>
<dbReference type="InterPro" id="IPR023696">
    <property type="entry name" value="Ureohydrolase_dom_sf"/>
</dbReference>
<dbReference type="AlphaFoldDB" id="A0A1H8YYP0"/>
<evidence type="ECO:0000256" key="4">
    <source>
        <dbReference type="PIRSR" id="PIRSR036979-1"/>
    </source>
</evidence>
<dbReference type="GO" id="GO:0046872">
    <property type="term" value="F:metal ion binding"/>
    <property type="evidence" value="ECO:0007669"/>
    <property type="project" value="UniProtKB-KW"/>
</dbReference>
<feature type="binding site" evidence="4">
    <location>
        <position position="244"/>
    </location>
    <ligand>
        <name>Mn(2+)</name>
        <dbReference type="ChEBI" id="CHEBI:29035"/>
        <label>1</label>
    </ligand>
</feature>
<protein>
    <submittedName>
        <fullName evidence="6">Agmatinase</fullName>
    </submittedName>
</protein>
<dbReference type="PIRSF" id="PIRSF036979">
    <property type="entry name" value="Arginase"/>
    <property type="match status" value="1"/>
</dbReference>
<comment type="cofactor">
    <cofactor evidence="4">
        <name>Mn(2+)</name>
        <dbReference type="ChEBI" id="CHEBI:29035"/>
    </cofactor>
    <text evidence="4">Binds 2 manganese ions per subunit.</text>
</comment>
<evidence type="ECO:0000313" key="7">
    <source>
        <dbReference type="Proteomes" id="UP000198634"/>
    </source>
</evidence>
<dbReference type="GO" id="GO:0033389">
    <property type="term" value="P:putrescine biosynthetic process from arginine, via agmatine"/>
    <property type="evidence" value="ECO:0007669"/>
    <property type="project" value="TreeGrafter"/>
</dbReference>
<dbReference type="Pfam" id="PF00491">
    <property type="entry name" value="Arginase"/>
    <property type="match status" value="1"/>
</dbReference>
<feature type="binding site" evidence="4">
    <location>
        <position position="138"/>
    </location>
    <ligand>
        <name>Mn(2+)</name>
        <dbReference type="ChEBI" id="CHEBI:29035"/>
        <label>1</label>
    </ligand>
</feature>
<keyword evidence="7" id="KW-1185">Reference proteome</keyword>
<feature type="binding site" evidence="4">
    <location>
        <position position="246"/>
    </location>
    <ligand>
        <name>Mn(2+)</name>
        <dbReference type="ChEBI" id="CHEBI:29035"/>
        <label>1</label>
    </ligand>
</feature>
<feature type="binding site" evidence="4">
    <location>
        <position position="163"/>
    </location>
    <ligand>
        <name>Mn(2+)</name>
        <dbReference type="ChEBI" id="CHEBI:29035"/>
        <label>1</label>
    </ligand>
</feature>
<sequence length="323" mass="34685">MALEDAKTQVDQAFTRTELRGLSYENAFGGATSFLRRKYTKDLTGVDLAVTGVPFDQAVTHRPGTRFGPRAIREASSLQPYDPPYGWGFDPLGTFSIVDYGDLAFDYAKVSEFPETLEAHFRKILAAGVGTVTLGGDHYITLPILKAYAEVYGPLSVIQFDAHSDLWADDDYARIDHGTMMYKAVKLGLVDPKRSVQIGIRTECDDYLGMNVIDAREVHEIGAAAAARKARAIVGDAPCYVTFDIDALDPGFAPGTGTPVWGGLSSGQAAIVLRDLAGINMVGGDIVEVSPPFDTTGATAVAGAHVAMELICLWGWTRRATGA</sequence>
<feature type="binding site" evidence="4">
    <location>
        <position position="161"/>
    </location>
    <ligand>
        <name>Mn(2+)</name>
        <dbReference type="ChEBI" id="CHEBI:29035"/>
        <label>1</label>
    </ligand>
</feature>
<keyword evidence="3 5" id="KW-0378">Hydrolase</keyword>
<dbReference type="InterPro" id="IPR005925">
    <property type="entry name" value="Agmatinase-rel"/>
</dbReference>
<dbReference type="RefSeq" id="WP_090267087.1">
    <property type="nucleotide sequence ID" value="NZ_FOEP01000001.1"/>
</dbReference>
<dbReference type="Proteomes" id="UP000198634">
    <property type="component" value="Unassembled WGS sequence"/>
</dbReference>
<reference evidence="6 7" key="1">
    <citation type="submission" date="2016-10" db="EMBL/GenBank/DDBJ databases">
        <authorList>
            <person name="de Groot N.N."/>
        </authorList>
    </citation>
    <scope>NUCLEOTIDE SEQUENCE [LARGE SCALE GENOMIC DNA]</scope>
    <source>
        <strain evidence="6 7">DSM 22007</strain>
    </source>
</reference>
<gene>
    <name evidence="6" type="ORF">SAMN04488092_101214</name>
</gene>
<evidence type="ECO:0000256" key="3">
    <source>
        <dbReference type="ARBA" id="ARBA00022801"/>
    </source>
</evidence>
<keyword evidence="2 4" id="KW-0479">Metal-binding</keyword>